<keyword evidence="1" id="KW-0472">Membrane</keyword>
<dbReference type="EMBL" id="OIVN01006486">
    <property type="protein sequence ID" value="SPD34032.1"/>
    <property type="molecule type" value="Genomic_DNA"/>
</dbReference>
<feature type="transmembrane region" description="Helical" evidence="1">
    <location>
        <begin position="12"/>
        <end position="31"/>
    </location>
</feature>
<proteinExistence type="predicted"/>
<dbReference type="AlphaFoldDB" id="A0A2N9J9S1"/>
<organism evidence="2">
    <name type="scientific">Fagus sylvatica</name>
    <name type="common">Beechnut</name>
    <dbReference type="NCBI Taxonomy" id="28930"/>
    <lineage>
        <taxon>Eukaryota</taxon>
        <taxon>Viridiplantae</taxon>
        <taxon>Streptophyta</taxon>
        <taxon>Embryophyta</taxon>
        <taxon>Tracheophyta</taxon>
        <taxon>Spermatophyta</taxon>
        <taxon>Magnoliopsida</taxon>
        <taxon>eudicotyledons</taxon>
        <taxon>Gunneridae</taxon>
        <taxon>Pentapetalae</taxon>
        <taxon>rosids</taxon>
        <taxon>fabids</taxon>
        <taxon>Fagales</taxon>
        <taxon>Fagaceae</taxon>
        <taxon>Fagus</taxon>
    </lineage>
</organism>
<keyword evidence="1" id="KW-1133">Transmembrane helix</keyword>
<accession>A0A2N9J9S1</accession>
<reference evidence="2" key="1">
    <citation type="submission" date="2018-02" db="EMBL/GenBank/DDBJ databases">
        <authorList>
            <person name="Cohen D.B."/>
            <person name="Kent A.D."/>
        </authorList>
    </citation>
    <scope>NUCLEOTIDE SEQUENCE</scope>
</reference>
<evidence type="ECO:0000313" key="2">
    <source>
        <dbReference type="EMBL" id="SPD34032.1"/>
    </source>
</evidence>
<evidence type="ECO:0000256" key="1">
    <source>
        <dbReference type="SAM" id="Phobius"/>
    </source>
</evidence>
<protein>
    <submittedName>
        <fullName evidence="2">Uncharacterized protein</fullName>
    </submittedName>
</protein>
<sequence>MVRILAQRLGGLDFGLATLISAWLGWIMARWLGLRLSGSEAQILKWSWLGISVQWLDGLARSRLINIESKNMELLGSDDTCWILQNFPTLQVADGGAFCRRCRSEN</sequence>
<name>A0A2N9J9S1_FAGSY</name>
<keyword evidence="1" id="KW-0812">Transmembrane</keyword>
<gene>
    <name evidence="2" type="ORF">FSB_LOCUS61914</name>
</gene>